<feature type="region of interest" description="Disordered" evidence="1">
    <location>
        <begin position="114"/>
        <end position="153"/>
    </location>
</feature>
<sequence length="561" mass="62508">MKPEQVTALRKKNNDTGNSFHLTGLKNVGDLVEDSESEDENSVSLKTPSKYLFGSLMDEARKGSQDVATPEKRKADYERSIARPTTQQPTLPSEIPSLRDLQRMTNALQDGFAFQGDSYRPDYRPNNVHRPQSPYRPESPPISHHTYHPANPYQLIKFPPPSHPLAPELGLERLSANITNYASNGTLRTLTTERHGRCPELSHLARGKILAQRIVQKFTDIENDRLSARDRRDSLEARRPPPVERVERGLDAGDRRKEVTEKLQQQAQYNQHRGEQAKGLAIDDLEDDDEPVTKPKKAKDSDRNVEDTPTKPAMKKIFRRQPVLNQNLDDESDEGEVVEQPKVKAPKSFKEPEPLQTKRKASRAYFYSNEISYVSPQPDPAKKPTAKNRKASIAEDAEQPAKKKGRKEHKSAAIIVDGHEELNYELPDAVSALPDAPVMEEKRGVATEVYERVETVEAMLEDDGAETLSSDDKKTSSSAPVPEQVPRSTTPQAISSSSSQTTPITPSSAADKLLTLLTSPAPAPTPPHSTKRKLPFDESSDEDDSPQPPGPLKKMKKSVSL</sequence>
<feature type="compositionally biased region" description="Basic and acidic residues" evidence="1">
    <location>
        <begin position="231"/>
        <end position="261"/>
    </location>
</feature>
<dbReference type="EMBL" id="ML976000">
    <property type="protein sequence ID" value="KAF1947086.1"/>
    <property type="molecule type" value="Genomic_DNA"/>
</dbReference>
<keyword evidence="3" id="KW-1185">Reference proteome</keyword>
<evidence type="ECO:0000313" key="2">
    <source>
        <dbReference type="EMBL" id="KAF1947086.1"/>
    </source>
</evidence>
<feature type="compositionally biased region" description="Acidic residues" evidence="1">
    <location>
        <begin position="328"/>
        <end position="337"/>
    </location>
</feature>
<proteinExistence type="predicted"/>
<gene>
    <name evidence="2" type="ORF">EJ02DRAFT_489574</name>
</gene>
<feature type="region of interest" description="Disordered" evidence="1">
    <location>
        <begin position="231"/>
        <end position="412"/>
    </location>
</feature>
<feature type="compositionally biased region" description="Low complexity" evidence="1">
    <location>
        <begin position="488"/>
        <end position="520"/>
    </location>
</feature>
<feature type="compositionally biased region" description="Polar residues" evidence="1">
    <location>
        <begin position="262"/>
        <end position="271"/>
    </location>
</feature>
<feature type="region of interest" description="Disordered" evidence="1">
    <location>
        <begin position="457"/>
        <end position="561"/>
    </location>
</feature>
<feature type="compositionally biased region" description="Basic and acidic residues" evidence="1">
    <location>
        <begin position="298"/>
        <end position="309"/>
    </location>
</feature>
<protein>
    <submittedName>
        <fullName evidence="2">Uncharacterized protein</fullName>
    </submittedName>
</protein>
<dbReference type="AlphaFoldDB" id="A0A6A5T8L1"/>
<evidence type="ECO:0000256" key="1">
    <source>
        <dbReference type="SAM" id="MobiDB-lite"/>
    </source>
</evidence>
<organism evidence="2 3">
    <name type="scientific">Clathrospora elynae</name>
    <dbReference type="NCBI Taxonomy" id="706981"/>
    <lineage>
        <taxon>Eukaryota</taxon>
        <taxon>Fungi</taxon>
        <taxon>Dikarya</taxon>
        <taxon>Ascomycota</taxon>
        <taxon>Pezizomycotina</taxon>
        <taxon>Dothideomycetes</taxon>
        <taxon>Pleosporomycetidae</taxon>
        <taxon>Pleosporales</taxon>
        <taxon>Diademaceae</taxon>
        <taxon>Clathrospora</taxon>
    </lineage>
</organism>
<name>A0A6A5T8L1_9PLEO</name>
<dbReference type="Proteomes" id="UP000800038">
    <property type="component" value="Unassembled WGS sequence"/>
</dbReference>
<feature type="region of interest" description="Disordered" evidence="1">
    <location>
        <begin position="1"/>
        <end position="95"/>
    </location>
</feature>
<reference evidence="2" key="1">
    <citation type="journal article" date="2020" name="Stud. Mycol.">
        <title>101 Dothideomycetes genomes: a test case for predicting lifestyles and emergence of pathogens.</title>
        <authorList>
            <person name="Haridas S."/>
            <person name="Albert R."/>
            <person name="Binder M."/>
            <person name="Bloem J."/>
            <person name="Labutti K."/>
            <person name="Salamov A."/>
            <person name="Andreopoulos B."/>
            <person name="Baker S."/>
            <person name="Barry K."/>
            <person name="Bills G."/>
            <person name="Bluhm B."/>
            <person name="Cannon C."/>
            <person name="Castanera R."/>
            <person name="Culley D."/>
            <person name="Daum C."/>
            <person name="Ezra D."/>
            <person name="Gonzalez J."/>
            <person name="Henrissat B."/>
            <person name="Kuo A."/>
            <person name="Liang C."/>
            <person name="Lipzen A."/>
            <person name="Lutzoni F."/>
            <person name="Magnuson J."/>
            <person name="Mondo S."/>
            <person name="Nolan M."/>
            <person name="Ohm R."/>
            <person name="Pangilinan J."/>
            <person name="Park H.-J."/>
            <person name="Ramirez L."/>
            <person name="Alfaro M."/>
            <person name="Sun H."/>
            <person name="Tritt A."/>
            <person name="Yoshinaga Y."/>
            <person name="Zwiers L.-H."/>
            <person name="Turgeon B."/>
            <person name="Goodwin S."/>
            <person name="Spatafora J."/>
            <person name="Crous P."/>
            <person name="Grigoriev I."/>
        </authorList>
    </citation>
    <scope>NUCLEOTIDE SEQUENCE</scope>
    <source>
        <strain evidence="2">CBS 161.51</strain>
    </source>
</reference>
<dbReference type="OrthoDB" id="3695681at2759"/>
<accession>A0A6A5T8L1</accession>
<evidence type="ECO:0000313" key="3">
    <source>
        <dbReference type="Proteomes" id="UP000800038"/>
    </source>
</evidence>
<feature type="compositionally biased region" description="Acidic residues" evidence="1">
    <location>
        <begin position="31"/>
        <end position="41"/>
    </location>
</feature>
<feature type="compositionally biased region" description="Basic and acidic residues" evidence="1">
    <location>
        <begin position="58"/>
        <end position="81"/>
    </location>
</feature>